<dbReference type="EMBL" id="CP060823">
    <property type="protein sequence ID" value="QNP31421.1"/>
    <property type="molecule type" value="Genomic_DNA"/>
</dbReference>
<keyword evidence="1" id="KW-0472">Membrane</keyword>
<dbReference type="KEGG" id="ccur:IAR63_17685"/>
<evidence type="ECO:0000313" key="2">
    <source>
        <dbReference type="EMBL" id="QNP31421.1"/>
    </source>
</evidence>
<gene>
    <name evidence="2" type="ORF">IAR63_17685</name>
</gene>
<geneLocation type="plasmid" evidence="2 3">
    <name>p-r.curvispora1</name>
</geneLocation>
<sequence>MRDPIGSAAQSPINTLRIFYWGRTGGYFLSAIASLYVQNFPLRRNWRDPKCDRLYRVLRDRPKGVLRNRPSACSSFSLQKESGDNH</sequence>
<evidence type="ECO:0000313" key="3">
    <source>
        <dbReference type="Proteomes" id="UP000516013"/>
    </source>
</evidence>
<dbReference type="RefSeq" id="WP_187707586.1">
    <property type="nucleotide sequence ID" value="NZ_CP060823.1"/>
</dbReference>
<keyword evidence="1" id="KW-0812">Transmembrane</keyword>
<evidence type="ECO:0000256" key="1">
    <source>
        <dbReference type="SAM" id="Phobius"/>
    </source>
</evidence>
<proteinExistence type="predicted"/>
<feature type="transmembrane region" description="Helical" evidence="1">
    <location>
        <begin position="20"/>
        <end position="37"/>
    </location>
</feature>
<keyword evidence="3" id="KW-1185">Reference proteome</keyword>
<organism evidence="2 3">
    <name type="scientific">Cylindrospermopsis curvispora GIHE-G1</name>
    <dbReference type="NCBI Taxonomy" id="2666332"/>
    <lineage>
        <taxon>Bacteria</taxon>
        <taxon>Bacillati</taxon>
        <taxon>Cyanobacteriota</taxon>
        <taxon>Cyanophyceae</taxon>
        <taxon>Nostocales</taxon>
        <taxon>Aphanizomenonaceae</taxon>
        <taxon>Cylindrospermopsis</taxon>
    </lineage>
</organism>
<dbReference type="Proteomes" id="UP000516013">
    <property type="component" value="Plasmid p-r.curvispora1"/>
</dbReference>
<name>A0A7H0F5V5_9CYAN</name>
<dbReference type="AlphaFoldDB" id="A0A7H0F5V5"/>
<keyword evidence="2" id="KW-0614">Plasmid</keyword>
<accession>A0A7H0F5V5</accession>
<keyword evidence="1" id="KW-1133">Transmembrane helix</keyword>
<reference evidence="2 3" key="1">
    <citation type="submission" date="2020-08" db="EMBL/GenBank/DDBJ databases">
        <title>Complete genome sequence of Raphidiopsis curvispora isolated from drinking water reservoir in South Korea.</title>
        <authorList>
            <person name="Jeong J."/>
        </authorList>
    </citation>
    <scope>NUCLEOTIDE SEQUENCE [LARGE SCALE GENOMIC DNA]</scope>
    <source>
        <strain evidence="2 3">GIHE-G1</strain>
        <plasmid evidence="2 3">p-r.curvispora1</plasmid>
    </source>
</reference>
<protein>
    <submittedName>
        <fullName evidence="2">Uncharacterized protein</fullName>
    </submittedName>
</protein>